<dbReference type="InterPro" id="IPR040314">
    <property type="entry name" value="DOP1"/>
</dbReference>
<keyword evidence="2" id="KW-0653">Protein transport</keyword>
<dbReference type="Proteomes" id="UP001430356">
    <property type="component" value="Unassembled WGS sequence"/>
</dbReference>
<sequence>MSDNVTDGGDRLSAAALQPPALRPASAPLVVSSSSAAVVAASTRRSSALADVDAAAPSHGRHGASSPAADPLPSLPPTPTPRDTPSDPNSHTDSSSPPSSPRGPAPARATPETRTDAAVRGSGVAAATSAADVSRWKDHRDYQRLARELHKLLSAIDATPVAEWATQASLLGQLLKCLQKHKDVVGAVELPDGLHFAKALAQALSPLSVVGVQRKALEVLQCYAGYANPTYPMARDLPHVLPGLLELLPQATMQVKGDVLEILDRSLVRRLPAAALRASAQGLLTALLSCLEESETSPMYRRAMALLEFVQETLARATPTPSPPRLGEVHAGLRGGQVLAAHTWVLLRDAAPLRAPGLSAMKALIALSGVPAAPVAVGAAEGESEAESAAATPAPVQPDWVGGDAATVVAALLNCLQDAQERTHRLALDILLTVCPLAAEEGHQTSVTLPTPVGGGACRVARGVDDDGPTLARGAMTAPPWRGASQPVFTFERRALLVAAAVQLLGTRHGTVSVARRVLQWLTVDSGSVSSVADAGPEGAPEVEHRGGVVDDVTANPAAASASCAAYVERVTAYVLSHGFHMVVDHWLRCRRGRGGGGGGDGEATAAAPVPPHVSAALSALQHTAAQAATATAPRLSSASSVAAAFGSRRGGTVGATAAPPSTVPDAVAVAVVWLRALLVLLRYRASNTRGGAAPATAVASPAVDAALSYDVSEVAAAAAAETDIAVFLVHAGHLLLPSLCRLVAGVPAVLAAHALDGTTSSAAADLWAAELHELLQVLPWHSFVELDMCAVQVVERLLRPALPPSVAGSAADAVASTAAAHVQQQIAAQTNSVFDSAEALGGAMVDMTVECSAAAQGYVLASLRWSEATAVLLGRVVAAVGAEVSAASPAPAAAAVTPPALSLLLSTADALLRVLMQRVQQLMEPMLDAVLAAASATRTPSVVTVDFFSSFLSAVDACVLHHIRDAAAALTATALHTCPRATATCASGLQPLLARLHRSTLRITSFVAQLHLRCRQQALIGVLLDTASEDGAGARERDLAQATTAWLASVCHGATAAAAAGAHIFFARTVRLLLDVLLRARGCLLPEAVYAVLDPCCATTGGTADAVAFTDAYVLAPVLHRLWEACAGGAEALDLGCLPAVSAASAAAGDAAEMADMCTTALVALVAVSPACSRCLDTFVLETAADLAVPRLVRLQRELAELRAQQQQQQQQQQRRVPTGPLAPVEELQEPGILFQGQLALLDCLVGVPGDVAGAGAAMAEATRQLARAHLSNAIVRDLPGHLLPLHLSMLCPLVTGPPPHDSASGRPRRRSSSAAAADAGGPALSTSQLTVLLPVLTAAAGAEETTWAASPVRCSRFCRDEDTRVRGRHAAPPSRVYRCVEAEELVRYLFALLQLPSAVEWVGRSMDTPTPNALRVLLRALEAQSFVPSEAGDLAVPSTPPSPSSPAHAGDTNTLFAATALLLLCLIRHGLLSVHAVHMRHQDMCGRGDGSRLAVVTRHSSESSSSAAECAAALQRRSSTLLDAVGCLNRLVALSQTGPRTRPHPAAALTWQYTSAQLLPLLRLAVQADLHAVQSVLLDHIRGVALYLDDVPGTPSAPSPQRQRGRYDTGTTAGAASRHWRPHALQRFAEGGDGGGLGEAPAEAASRGAPVTSDAAAEAAGASATPVLEELKRAPPAVLSNKSLYAMLGEVVERVLSQHAAGAEASAAPVAPRSVGEDTLSAWLRLYVDVLPHLYRDLVPSAEIVVDVLLCALESTPGAAGGSADAATPLSGADEDCAAAQSICYAALADVAQYLFGLARAVDEEAYAVAMRAKESMSWIASTFTQEDPVAQARGATLWHRSPVLSPIRAALPRLVGAAARVLCVYDRTTAAAPPRRSGAYAAWAADADADATVGWPAARVVATEPARVSEPVERLCAESRRLLRVLSDVAGAEFVVAFQLVWCDVYAARCTWWVFEDKRQRQRRHRICAAGPAAAALDGIDADLKLAWGRKEEAQRAARVLLEDVGVPLSDVAAVLAPLLQSAASASTEESGTHGERPSRAAAALFSFDQLVEGHCAEHSGSLAERDVEAVLTVVADVLSQLQPDPLCFCCLFHTTYCVVDYAEEDRDDATAPTRTDEAPARCSGEPSRRQPRQPKQQQQQQQQRRRRSMPGLRAATDAAATLVTMSDVYRSRTFCFALCRLLEHYRVQVAGVSRSSALLSLQLLCQTLRPTLPSSLGHVDNAGRVVDAATSLLQRALLPVLRRGIASASEAEIVLCAPLVCAALRVLRALVAAFAPDLTFERRAQRDVLSLLFSEHFFRYSRGALHEWALLLREWCGLDPGLHDRVCERVVPSPGRLSAMLMSREAEAQLWERSLRTLGFYTYAVFSSEAGWRTTCGGNNRNSSGSSGSISSAGGATAAAVLSMPAARQTEFAHLLREQLTNAFSHFSSPTIPTVAELQRREYALPPVRAALFVFRVVLICGVRESLVASLWPTVLPELVRVLSITAAGDESAVEVDTMREIVATQMEALKVLDVDYTLYPAHALAVRWLFTDDASAPRQLSAPRSATTAPAATFDAVLTRSPAASREEALQTPPASSSTAAAPLDAAAAVVHAVHEPRPPTAEPGLSELSASSLMSVQRLWPASPRPPTAGAGLRRPLFCIPPTHYCRLHGVHRATQAFAALLHRLDLPEHPSSASASSSQLLPVSERLASVCAAVGACVGLHCDVDMVYLHDIVEADMTNTDPDTMQ</sequence>
<gene>
    <name evidence="6" type="ORF">NESM_000512400</name>
</gene>
<evidence type="ECO:0000256" key="2">
    <source>
        <dbReference type="ARBA" id="ARBA00022927"/>
    </source>
</evidence>
<feature type="compositionally biased region" description="Pro residues" evidence="4">
    <location>
        <begin position="73"/>
        <end position="82"/>
    </location>
</feature>
<evidence type="ECO:0000259" key="5">
    <source>
        <dbReference type="Pfam" id="PF04118"/>
    </source>
</evidence>
<evidence type="ECO:0000313" key="6">
    <source>
        <dbReference type="EMBL" id="KAK7195813.1"/>
    </source>
</evidence>
<dbReference type="GO" id="GO:0006895">
    <property type="term" value="P:Golgi to endosome transport"/>
    <property type="evidence" value="ECO:0007669"/>
    <property type="project" value="InterPro"/>
</dbReference>
<feature type="region of interest" description="Disordered" evidence="4">
    <location>
        <begin position="1"/>
        <end position="133"/>
    </location>
</feature>
<evidence type="ECO:0000256" key="3">
    <source>
        <dbReference type="ARBA" id="ARBA00046326"/>
    </source>
</evidence>
<feature type="compositionally biased region" description="Low complexity" evidence="4">
    <location>
        <begin position="2137"/>
        <end position="2146"/>
    </location>
</feature>
<keyword evidence="1" id="KW-0813">Transport</keyword>
<feature type="compositionally biased region" description="Low complexity" evidence="4">
    <location>
        <begin position="2575"/>
        <end position="2587"/>
    </location>
</feature>
<dbReference type="Pfam" id="PF04118">
    <property type="entry name" value="Dopey_N"/>
    <property type="match status" value="1"/>
</dbReference>
<feature type="region of interest" description="Disordered" evidence="4">
    <location>
        <begin position="1300"/>
        <end position="1323"/>
    </location>
</feature>
<feature type="compositionally biased region" description="Low complexity" evidence="4">
    <location>
        <begin position="11"/>
        <end position="50"/>
    </location>
</feature>
<reference evidence="6 7" key="1">
    <citation type="journal article" date="2021" name="MBio">
        <title>A New Model Trypanosomatid, Novymonas esmeraldas: Genomic Perception of Its 'Candidatus Pandoraea novymonadis' Endosymbiont.</title>
        <authorList>
            <person name="Zakharova A."/>
            <person name="Saura A."/>
            <person name="Butenko A."/>
            <person name="Podesvova L."/>
            <person name="Warmusova S."/>
            <person name="Kostygov A.Y."/>
            <person name="Nenarokova A."/>
            <person name="Lukes J."/>
            <person name="Opperdoes F.R."/>
            <person name="Yurchenko V."/>
        </authorList>
    </citation>
    <scope>NUCLEOTIDE SEQUENCE [LARGE SCALE GENOMIC DNA]</scope>
    <source>
        <strain evidence="6 7">E262AT.01</strain>
    </source>
</reference>
<dbReference type="EMBL" id="JAECZO010000062">
    <property type="protein sequence ID" value="KAK7195813.1"/>
    <property type="molecule type" value="Genomic_DNA"/>
</dbReference>
<feature type="domain" description="DOP1 N-terminal" evidence="5">
    <location>
        <begin position="141"/>
        <end position="440"/>
    </location>
</feature>
<dbReference type="PANTHER" id="PTHR14042:SF24">
    <property type="entry name" value="PROTEIN DOPEY-1 HOMOLOG"/>
    <property type="match status" value="1"/>
</dbReference>
<dbReference type="PANTHER" id="PTHR14042">
    <property type="entry name" value="DOPEY-RELATED"/>
    <property type="match status" value="1"/>
</dbReference>
<protein>
    <submittedName>
        <fullName evidence="6">Dopey, N-terminal</fullName>
    </submittedName>
</protein>
<evidence type="ECO:0000256" key="1">
    <source>
        <dbReference type="ARBA" id="ARBA00022448"/>
    </source>
</evidence>
<dbReference type="GO" id="GO:0015031">
    <property type="term" value="P:protein transport"/>
    <property type="evidence" value="ECO:0007669"/>
    <property type="project" value="UniProtKB-KW"/>
</dbReference>
<evidence type="ECO:0000256" key="4">
    <source>
        <dbReference type="SAM" id="MobiDB-lite"/>
    </source>
</evidence>
<feature type="region of interest" description="Disordered" evidence="4">
    <location>
        <begin position="1592"/>
        <end position="1659"/>
    </location>
</feature>
<dbReference type="InterPro" id="IPR007249">
    <property type="entry name" value="DOP1_N"/>
</dbReference>
<keyword evidence="7" id="KW-1185">Reference proteome</keyword>
<comment type="caution">
    <text evidence="6">The sequence shown here is derived from an EMBL/GenBank/DDBJ whole genome shotgun (WGS) entry which is preliminary data.</text>
</comment>
<dbReference type="GO" id="GO:0005829">
    <property type="term" value="C:cytosol"/>
    <property type="evidence" value="ECO:0007669"/>
    <property type="project" value="GOC"/>
</dbReference>
<dbReference type="GO" id="GO:0005768">
    <property type="term" value="C:endosome"/>
    <property type="evidence" value="ECO:0007669"/>
    <property type="project" value="TreeGrafter"/>
</dbReference>
<feature type="region of interest" description="Disordered" evidence="4">
    <location>
        <begin position="2111"/>
        <end position="2157"/>
    </location>
</feature>
<dbReference type="GO" id="GO:0005802">
    <property type="term" value="C:trans-Golgi network"/>
    <property type="evidence" value="ECO:0007669"/>
    <property type="project" value="TreeGrafter"/>
</dbReference>
<feature type="region of interest" description="Disordered" evidence="4">
    <location>
        <begin position="1433"/>
        <end position="1452"/>
    </location>
</feature>
<feature type="compositionally biased region" description="Low complexity" evidence="4">
    <location>
        <begin position="83"/>
        <end position="97"/>
    </location>
</feature>
<feature type="compositionally biased region" description="Low complexity" evidence="4">
    <location>
        <begin position="1314"/>
        <end position="1323"/>
    </location>
</feature>
<feature type="region of interest" description="Disordered" evidence="4">
    <location>
        <begin position="2567"/>
        <end position="2587"/>
    </location>
</feature>
<proteinExistence type="inferred from homology"/>
<organism evidence="6 7">
    <name type="scientific">Novymonas esmeraldas</name>
    <dbReference type="NCBI Taxonomy" id="1808958"/>
    <lineage>
        <taxon>Eukaryota</taxon>
        <taxon>Discoba</taxon>
        <taxon>Euglenozoa</taxon>
        <taxon>Kinetoplastea</taxon>
        <taxon>Metakinetoplastina</taxon>
        <taxon>Trypanosomatida</taxon>
        <taxon>Trypanosomatidae</taxon>
        <taxon>Novymonas</taxon>
    </lineage>
</organism>
<name>A0AAW0ET04_9TRYP</name>
<accession>A0AAW0ET04</accession>
<comment type="similarity">
    <text evidence="3">Belongs to the DOP1 family.</text>
</comment>
<evidence type="ECO:0000313" key="7">
    <source>
        <dbReference type="Proteomes" id="UP001430356"/>
    </source>
</evidence>